<dbReference type="Pfam" id="PF13966">
    <property type="entry name" value="zf-RVT"/>
    <property type="match status" value="1"/>
</dbReference>
<sequence>MGNWLTDENEIKEHIRTGFKVLYTFELCSALVFSTVSEFTCCHLLDEEGIRISGNVTDVEIRRIDNALIAQELIHTLDNKKVVKLDLEKAYDRLEWSFIHNVLQAFHLPPMLIKIIMSCVASSNIAILVNRGALEPFEPTRGIRQGGPLSPYIFIMCMEYLSHLIEQKCVVGSWAPVKASRGNLGISHLLFANDIILFNKIDTLTCEAMVEVLDKLCSESCQKISMEKSRFSFSANVSKNVKEEVCEKLGIQATRNIGKNLGFPLIHRGASTRQYNFITERVMNELAGWKAKFLSFAGRAVLIKSTMSAIPNHVMLGVALTVLGENSSPTFKGSWIWKLDILPKITTFLWLCLHNSIPVKEVLASRGIMCDKICPLYELSLWSVGISLTLMECPLGTQGRPEVGALSETAKVIGSLLAKIPHVRVAHVFREANKCDDLLAKRGSSMWDDFALFNLPSYSDFESMLAMDCNVLLVLQPWIALSDLLPPVFSPFYDDVCKEVVCGKGTCKPSNQSAFLLFECECYPGWKQANFGLVDNKFLPCVVPDCTINYSCMKPFSPVQDKGSIANESIFDPCHWTNCGGGFCNKKSNLTYSCECEKDYYNILNDTSLPCFQDCAIGMDCSTLGISSSNKPTSVTQVMYDDGMNHDEACKEVVCGKGTCKPSNKSNVLFECECDPGWKQASFGLAENFKFLSVSTGRAGQVCAQPATDPEEIGLADSEPAIDPLRGSGFAGRFAGSQIVLRITGSGVSMSDLIVLVPEIYQIKLKTCRNRWRIRQNLMSTGGSGFTGFERGDSKPTRWRRVLELGTCGRPLEQSDRVNAGRVRAG</sequence>
<dbReference type="SMART" id="SM00181">
    <property type="entry name" value="EGF"/>
    <property type="match status" value="3"/>
</dbReference>
<keyword evidence="3" id="KW-1185">Reference proteome</keyword>
<dbReference type="InterPro" id="IPR043502">
    <property type="entry name" value="DNA/RNA_pol_sf"/>
</dbReference>
<dbReference type="EMBL" id="JAZDWU010000009">
    <property type="protein sequence ID" value="KAK9992693.1"/>
    <property type="molecule type" value="Genomic_DNA"/>
</dbReference>
<dbReference type="AlphaFoldDB" id="A0AAW2C422"/>
<proteinExistence type="predicted"/>
<dbReference type="PROSITE" id="PS50878">
    <property type="entry name" value="RT_POL"/>
    <property type="match status" value="1"/>
</dbReference>
<dbReference type="Pfam" id="PF00078">
    <property type="entry name" value="RVT_1"/>
    <property type="match status" value="1"/>
</dbReference>
<dbReference type="PANTHER" id="PTHR33881">
    <property type="entry name" value="NEUROGENIC LOCUS NOTCH-LIKE PROTEIN"/>
    <property type="match status" value="1"/>
</dbReference>
<feature type="domain" description="Reverse transcriptase" evidence="1">
    <location>
        <begin position="1"/>
        <end position="253"/>
    </location>
</feature>
<name>A0AAW2C422_9ROSI</name>
<evidence type="ECO:0000313" key="3">
    <source>
        <dbReference type="Proteomes" id="UP001459277"/>
    </source>
</evidence>
<reference evidence="2 3" key="1">
    <citation type="submission" date="2024-01" db="EMBL/GenBank/DDBJ databases">
        <title>A telomere-to-telomere, gap-free genome of sweet tea (Lithocarpus litseifolius).</title>
        <authorList>
            <person name="Zhou J."/>
        </authorList>
    </citation>
    <scope>NUCLEOTIDE SEQUENCE [LARGE SCALE GENOMIC DNA]</scope>
    <source>
        <strain evidence="2">Zhou-2022a</strain>
        <tissue evidence="2">Leaf</tissue>
    </source>
</reference>
<gene>
    <name evidence="2" type="ORF">SO802_027678</name>
</gene>
<dbReference type="Proteomes" id="UP001459277">
    <property type="component" value="Unassembled WGS sequence"/>
</dbReference>
<dbReference type="InterPro" id="IPR000742">
    <property type="entry name" value="EGF"/>
</dbReference>
<accession>A0AAW2C422</accession>
<dbReference type="SUPFAM" id="SSF56672">
    <property type="entry name" value="DNA/RNA polymerases"/>
    <property type="match status" value="1"/>
</dbReference>
<dbReference type="InterPro" id="IPR026960">
    <property type="entry name" value="RVT-Znf"/>
</dbReference>
<evidence type="ECO:0000259" key="1">
    <source>
        <dbReference type="PROSITE" id="PS50878"/>
    </source>
</evidence>
<dbReference type="InterPro" id="IPR000477">
    <property type="entry name" value="RT_dom"/>
</dbReference>
<organism evidence="2 3">
    <name type="scientific">Lithocarpus litseifolius</name>
    <dbReference type="NCBI Taxonomy" id="425828"/>
    <lineage>
        <taxon>Eukaryota</taxon>
        <taxon>Viridiplantae</taxon>
        <taxon>Streptophyta</taxon>
        <taxon>Embryophyta</taxon>
        <taxon>Tracheophyta</taxon>
        <taxon>Spermatophyta</taxon>
        <taxon>Magnoliopsida</taxon>
        <taxon>eudicotyledons</taxon>
        <taxon>Gunneridae</taxon>
        <taxon>Pentapetalae</taxon>
        <taxon>rosids</taxon>
        <taxon>fabids</taxon>
        <taxon>Fagales</taxon>
        <taxon>Fagaceae</taxon>
        <taxon>Lithocarpus</taxon>
    </lineage>
</organism>
<comment type="caution">
    <text evidence="2">The sequence shown here is derived from an EMBL/GenBank/DDBJ whole genome shotgun (WGS) entry which is preliminary data.</text>
</comment>
<dbReference type="PANTHER" id="PTHR33881:SF7">
    <property type="entry name" value="NEUROGENIC LOCUS NOTCH-LIKE PROTEIN"/>
    <property type="match status" value="1"/>
</dbReference>
<protein>
    <recommendedName>
        <fullName evidence="1">Reverse transcriptase domain-containing protein</fullName>
    </recommendedName>
</protein>
<evidence type="ECO:0000313" key="2">
    <source>
        <dbReference type="EMBL" id="KAK9992693.1"/>
    </source>
</evidence>